<protein>
    <recommendedName>
        <fullName evidence="1">Reverse transcriptase/retrotransposon-derived protein RNase H-like domain-containing protein</fullName>
    </recommendedName>
</protein>
<dbReference type="PANTHER" id="PTHR34072:SF52">
    <property type="entry name" value="RIBONUCLEASE H"/>
    <property type="match status" value="1"/>
</dbReference>
<keyword evidence="3" id="KW-1185">Reference proteome</keyword>
<gene>
    <name evidence="2" type="ORF">MTR67_035373</name>
</gene>
<reference evidence="2" key="1">
    <citation type="submission" date="2023-08" db="EMBL/GenBank/DDBJ databases">
        <title>A de novo genome assembly of Solanum verrucosum Schlechtendal, a Mexican diploid species geographically isolated from the other diploid A-genome species in potato relatives.</title>
        <authorList>
            <person name="Hosaka K."/>
        </authorList>
    </citation>
    <scope>NUCLEOTIDE SEQUENCE</scope>
    <source>
        <tissue evidence="2">Young leaves</tissue>
    </source>
</reference>
<proteinExistence type="predicted"/>
<dbReference type="InterPro" id="IPR043502">
    <property type="entry name" value="DNA/RNA_pol_sf"/>
</dbReference>
<dbReference type="PANTHER" id="PTHR34072">
    <property type="entry name" value="ENZYMATIC POLYPROTEIN-RELATED"/>
    <property type="match status" value="1"/>
</dbReference>
<dbReference type="Proteomes" id="UP001234989">
    <property type="component" value="Chromosome 8"/>
</dbReference>
<dbReference type="AlphaFoldDB" id="A0AAF0ZLE6"/>
<evidence type="ECO:0000313" key="3">
    <source>
        <dbReference type="Proteomes" id="UP001234989"/>
    </source>
</evidence>
<name>A0AAF0ZLE6_SOLVR</name>
<feature type="non-terminal residue" evidence="2">
    <location>
        <position position="1"/>
    </location>
</feature>
<organism evidence="2 3">
    <name type="scientific">Solanum verrucosum</name>
    <dbReference type="NCBI Taxonomy" id="315347"/>
    <lineage>
        <taxon>Eukaryota</taxon>
        <taxon>Viridiplantae</taxon>
        <taxon>Streptophyta</taxon>
        <taxon>Embryophyta</taxon>
        <taxon>Tracheophyta</taxon>
        <taxon>Spermatophyta</taxon>
        <taxon>Magnoliopsida</taxon>
        <taxon>eudicotyledons</taxon>
        <taxon>Gunneridae</taxon>
        <taxon>Pentapetalae</taxon>
        <taxon>asterids</taxon>
        <taxon>lamiids</taxon>
        <taxon>Solanales</taxon>
        <taxon>Solanaceae</taxon>
        <taxon>Solanoideae</taxon>
        <taxon>Solaneae</taxon>
        <taxon>Solanum</taxon>
    </lineage>
</organism>
<dbReference type="SUPFAM" id="SSF56672">
    <property type="entry name" value="DNA/RNA polymerases"/>
    <property type="match status" value="1"/>
</dbReference>
<dbReference type="InterPro" id="IPR041577">
    <property type="entry name" value="RT_RNaseH_2"/>
</dbReference>
<evidence type="ECO:0000313" key="2">
    <source>
        <dbReference type="EMBL" id="WMV41988.1"/>
    </source>
</evidence>
<sequence>FQWYEKCEDSFQELKTLLTLAHVLTLTEEGVDSIICCDASRWILMQKGKMVSYVSRQLKTHEKNYLTYDLELAAVVFLLKLW</sequence>
<dbReference type="EMBL" id="CP133619">
    <property type="protein sequence ID" value="WMV41988.1"/>
    <property type="molecule type" value="Genomic_DNA"/>
</dbReference>
<dbReference type="Pfam" id="PF17919">
    <property type="entry name" value="RT_RNaseH_2"/>
    <property type="match status" value="1"/>
</dbReference>
<accession>A0AAF0ZLE6</accession>
<feature type="domain" description="Reverse transcriptase/retrotransposon-derived protein RNase H-like" evidence="1">
    <location>
        <begin position="3"/>
        <end position="82"/>
    </location>
</feature>
<evidence type="ECO:0000259" key="1">
    <source>
        <dbReference type="Pfam" id="PF17919"/>
    </source>
</evidence>